<dbReference type="RefSeq" id="XP_002540646.1">
    <property type="nucleotide sequence ID" value="XM_002540600.1"/>
</dbReference>
<organism evidence="1 2">
    <name type="scientific">Uncinocarpus reesii (strain UAMH 1704)</name>
    <dbReference type="NCBI Taxonomy" id="336963"/>
    <lineage>
        <taxon>Eukaryota</taxon>
        <taxon>Fungi</taxon>
        <taxon>Dikarya</taxon>
        <taxon>Ascomycota</taxon>
        <taxon>Pezizomycotina</taxon>
        <taxon>Eurotiomycetes</taxon>
        <taxon>Eurotiomycetidae</taxon>
        <taxon>Onygenales</taxon>
        <taxon>Onygenaceae</taxon>
        <taxon>Uncinocarpus</taxon>
    </lineage>
</organism>
<proteinExistence type="predicted"/>
<protein>
    <submittedName>
        <fullName evidence="1">Uncharacterized protein</fullName>
    </submittedName>
</protein>
<dbReference type="VEuPathDB" id="FungiDB:UREG_00159"/>
<reference evidence="2" key="1">
    <citation type="journal article" date="2009" name="Genome Res.">
        <title>Comparative genomic analyses of the human fungal pathogens Coccidioides and their relatives.</title>
        <authorList>
            <person name="Sharpton T.J."/>
            <person name="Stajich J.E."/>
            <person name="Rounsley S.D."/>
            <person name="Gardner M.J."/>
            <person name="Wortman J.R."/>
            <person name="Jordar V.S."/>
            <person name="Maiti R."/>
            <person name="Kodira C.D."/>
            <person name="Neafsey D.E."/>
            <person name="Zeng Q."/>
            <person name="Hung C.-Y."/>
            <person name="McMahan C."/>
            <person name="Muszewska A."/>
            <person name="Grynberg M."/>
            <person name="Mandel M.A."/>
            <person name="Kellner E.M."/>
            <person name="Barker B.M."/>
            <person name="Galgiani J.N."/>
            <person name="Orbach M.J."/>
            <person name="Kirkland T.N."/>
            <person name="Cole G.T."/>
            <person name="Henn M.R."/>
            <person name="Birren B.W."/>
            <person name="Taylor J.W."/>
        </authorList>
    </citation>
    <scope>NUCLEOTIDE SEQUENCE [LARGE SCALE GENOMIC DNA]</scope>
    <source>
        <strain evidence="2">UAMH 1704</strain>
    </source>
</reference>
<dbReference type="GeneID" id="8441379"/>
<dbReference type="HOGENOM" id="CLU_1147916_0_0_1"/>
<gene>
    <name evidence="1" type="ORF">UREG_00159</name>
</gene>
<evidence type="ECO:0000313" key="2">
    <source>
        <dbReference type="Proteomes" id="UP000002058"/>
    </source>
</evidence>
<dbReference type="Proteomes" id="UP000002058">
    <property type="component" value="Unassembled WGS sequence"/>
</dbReference>
<sequence>MPSSASIRLLLKARRGGMSVTSSCLEEKTYHANGYVVGASNRVVVTTMTICFRSPAGCRRCSRHASSEEQAIFPCILPGAQVPFRCDVQSIHQRLRIEIFGKHLPPEELSISRSEHRPSPDHSVEALKQMDSGRLPRTEVGHLETMAYRSSPLLTVIYSSLTNHNLSRLPILEIAVSDGLEDFARKCTAEKGVVLLSPELEHQDSPKESVYKFEAVAYSAAMPDIDETSAQLDGNEAEDGDF</sequence>
<name>C4JKU4_UNCRE</name>
<evidence type="ECO:0000313" key="1">
    <source>
        <dbReference type="EMBL" id="EEP75313.1"/>
    </source>
</evidence>
<dbReference type="EMBL" id="CH476615">
    <property type="protein sequence ID" value="EEP75313.1"/>
    <property type="molecule type" value="Genomic_DNA"/>
</dbReference>
<dbReference type="InParanoid" id="C4JKU4"/>
<keyword evidence="2" id="KW-1185">Reference proteome</keyword>
<dbReference type="AlphaFoldDB" id="C4JKU4"/>
<dbReference type="KEGG" id="ure:UREG_00159"/>
<accession>C4JKU4</accession>